<feature type="transmembrane region" description="Helical" evidence="1">
    <location>
        <begin position="54"/>
        <end position="74"/>
    </location>
</feature>
<feature type="transmembrane region" description="Helical" evidence="1">
    <location>
        <begin position="165"/>
        <end position="182"/>
    </location>
</feature>
<keyword evidence="1" id="KW-0812">Transmembrane</keyword>
<feature type="transmembrane region" description="Helical" evidence="1">
    <location>
        <begin position="15"/>
        <end position="34"/>
    </location>
</feature>
<sequence length="365" mass="42100">MKLNLGLTKGLTRHLGWFFLWLTVSFLSIEYFLYRLVGSLSEDIPRLYGSYALRSLFFLFSSAFFVAIFHINAVKQTNRQKESFIEKSFENRQLIRPQRVLLAGTIVANFLILALLRYNPALFSKLALEGVFVEPLSALFLLAGSAVFCWLIFKFRRRPFHNKRWIIAGLVCLALIFFVIAMEEISWFQRAIGFETPESFESNLQGEFNIHNFATKMFENAYYIGAFICLIALPFLSLTSGVFRKIRGLEVFIGSRVTLCVSAVLTAYNYHYWNAFSTQFPFFLTLFILISLGLLSHKKGIKQSCAAFALVLIITQVAFIAWGHTMPRLWDATEYKEFFIAFGFFLYALDIKHNLREHTSRQVIG</sequence>
<feature type="transmembrane region" description="Helical" evidence="1">
    <location>
        <begin position="307"/>
        <end position="326"/>
    </location>
</feature>
<protein>
    <submittedName>
        <fullName evidence="2">Uncharacterized protein</fullName>
    </submittedName>
</protein>
<feature type="transmembrane region" description="Helical" evidence="1">
    <location>
        <begin position="136"/>
        <end position="153"/>
    </location>
</feature>
<gene>
    <name evidence="2" type="ORF">HLUCCA11_01835</name>
</gene>
<comment type="caution">
    <text evidence="2">The sequence shown here is derived from an EMBL/GenBank/DDBJ whole genome shotgun (WGS) entry which is preliminary data.</text>
</comment>
<accession>A0A0N8KNQ5</accession>
<feature type="transmembrane region" description="Helical" evidence="1">
    <location>
        <begin position="100"/>
        <end position="116"/>
    </location>
</feature>
<evidence type="ECO:0000313" key="2">
    <source>
        <dbReference type="EMBL" id="KPQ37194.1"/>
    </source>
</evidence>
<evidence type="ECO:0000256" key="1">
    <source>
        <dbReference type="SAM" id="Phobius"/>
    </source>
</evidence>
<dbReference type="AlphaFoldDB" id="A0A0N8KNQ5"/>
<dbReference type="Proteomes" id="UP000050465">
    <property type="component" value="Unassembled WGS sequence"/>
</dbReference>
<keyword evidence="1" id="KW-1133">Transmembrane helix</keyword>
<organism evidence="2 3">
    <name type="scientific">Phormidesmis priestleyi Ana</name>
    <dbReference type="NCBI Taxonomy" id="1666911"/>
    <lineage>
        <taxon>Bacteria</taxon>
        <taxon>Bacillati</taxon>
        <taxon>Cyanobacteriota</taxon>
        <taxon>Cyanophyceae</taxon>
        <taxon>Leptolyngbyales</taxon>
        <taxon>Leptolyngbyaceae</taxon>
        <taxon>Phormidesmis</taxon>
    </lineage>
</organism>
<name>A0A0N8KNQ5_9CYAN</name>
<reference evidence="2 3" key="1">
    <citation type="submission" date="2015-09" db="EMBL/GenBank/DDBJ databases">
        <title>Identification and resolution of microdiversity through metagenomic sequencing of parallel consortia.</title>
        <authorList>
            <person name="Nelson W.C."/>
            <person name="Romine M.F."/>
            <person name="Lindemann S.R."/>
        </authorList>
    </citation>
    <scope>NUCLEOTIDE SEQUENCE [LARGE SCALE GENOMIC DNA]</scope>
    <source>
        <strain evidence="2">Ana</strain>
    </source>
</reference>
<evidence type="ECO:0000313" key="3">
    <source>
        <dbReference type="Proteomes" id="UP000050465"/>
    </source>
</evidence>
<proteinExistence type="predicted"/>
<feature type="transmembrane region" description="Helical" evidence="1">
    <location>
        <begin position="338"/>
        <end position="355"/>
    </location>
</feature>
<feature type="transmembrane region" description="Helical" evidence="1">
    <location>
        <begin position="251"/>
        <end position="270"/>
    </location>
</feature>
<feature type="transmembrane region" description="Helical" evidence="1">
    <location>
        <begin position="221"/>
        <end position="239"/>
    </location>
</feature>
<dbReference type="EMBL" id="LJZR01000002">
    <property type="protein sequence ID" value="KPQ37194.1"/>
    <property type="molecule type" value="Genomic_DNA"/>
</dbReference>
<feature type="transmembrane region" description="Helical" evidence="1">
    <location>
        <begin position="276"/>
        <end position="295"/>
    </location>
</feature>
<dbReference type="STRING" id="1666911.HLUCCA11_01835"/>
<keyword evidence="1" id="KW-0472">Membrane</keyword>